<keyword evidence="8" id="KW-1185">Reference proteome</keyword>
<evidence type="ECO:0000256" key="4">
    <source>
        <dbReference type="ARBA" id="ARBA00023136"/>
    </source>
</evidence>
<keyword evidence="3 5" id="KW-1133">Transmembrane helix</keyword>
<dbReference type="eggNOG" id="COG2814">
    <property type="taxonomic scope" value="Bacteria"/>
</dbReference>
<reference evidence="7 8" key="1">
    <citation type="journal article" date="2012" name="BMC Genomics">
        <title>Complete genome sequence of Saccharothrix espanaensis DSM 44229T and comparison to the other completely sequenced Pseudonocardiaceae.</title>
        <authorList>
            <person name="Strobel T."/>
            <person name="Al-Dilaimi A."/>
            <person name="Blom J."/>
            <person name="Gessner A."/>
            <person name="Kalinowski J."/>
            <person name="Luzhetska M."/>
            <person name="Puhler A."/>
            <person name="Szczepanowski R."/>
            <person name="Bechthold A."/>
            <person name="Ruckert C."/>
        </authorList>
    </citation>
    <scope>NUCLEOTIDE SEQUENCE [LARGE SCALE GENOMIC DNA]</scope>
    <source>
        <strain evidence="8">ATCC 51144 / DSM 44229 / JCM 9112 / NBRC 15066 / NRRL 15764</strain>
    </source>
</reference>
<feature type="domain" description="Major facilitator superfamily (MFS) profile" evidence="6">
    <location>
        <begin position="10"/>
        <end position="399"/>
    </location>
</feature>
<feature type="transmembrane region" description="Helical" evidence="5">
    <location>
        <begin position="218"/>
        <end position="238"/>
    </location>
</feature>
<feature type="transmembrane region" description="Helical" evidence="5">
    <location>
        <begin position="136"/>
        <end position="155"/>
    </location>
</feature>
<evidence type="ECO:0000256" key="5">
    <source>
        <dbReference type="SAM" id="Phobius"/>
    </source>
</evidence>
<dbReference type="SUPFAM" id="SSF103473">
    <property type="entry name" value="MFS general substrate transporter"/>
    <property type="match status" value="1"/>
</dbReference>
<feature type="transmembrane region" description="Helical" evidence="5">
    <location>
        <begin position="353"/>
        <end position="371"/>
    </location>
</feature>
<keyword evidence="4 5" id="KW-0472">Membrane</keyword>
<feature type="transmembrane region" description="Helical" evidence="5">
    <location>
        <begin position="282"/>
        <end position="301"/>
    </location>
</feature>
<dbReference type="OrthoDB" id="9776171at2"/>
<evidence type="ECO:0000313" key="7">
    <source>
        <dbReference type="EMBL" id="CCH31814.1"/>
    </source>
</evidence>
<dbReference type="PROSITE" id="PS50850">
    <property type="entry name" value="MFS"/>
    <property type="match status" value="1"/>
</dbReference>
<dbReference type="RefSeq" id="WP_015101926.1">
    <property type="nucleotide sequence ID" value="NC_019673.1"/>
</dbReference>
<proteinExistence type="predicted"/>
<evidence type="ECO:0000256" key="3">
    <source>
        <dbReference type="ARBA" id="ARBA00022989"/>
    </source>
</evidence>
<dbReference type="Gene3D" id="1.20.1250.20">
    <property type="entry name" value="MFS general substrate transporter like domains"/>
    <property type="match status" value="2"/>
</dbReference>
<dbReference type="HOGENOM" id="CLU_047644_0_0_11"/>
<dbReference type="InterPro" id="IPR020846">
    <property type="entry name" value="MFS_dom"/>
</dbReference>
<feature type="transmembrane region" description="Helical" evidence="5">
    <location>
        <begin position="250"/>
        <end position="275"/>
    </location>
</feature>
<feature type="transmembrane region" description="Helical" evidence="5">
    <location>
        <begin position="48"/>
        <end position="68"/>
    </location>
</feature>
<dbReference type="EMBL" id="HE804045">
    <property type="protein sequence ID" value="CCH31814.1"/>
    <property type="molecule type" value="Genomic_DNA"/>
</dbReference>
<feature type="transmembrane region" description="Helical" evidence="5">
    <location>
        <begin position="103"/>
        <end position="124"/>
    </location>
</feature>
<dbReference type="GO" id="GO:0005886">
    <property type="term" value="C:plasma membrane"/>
    <property type="evidence" value="ECO:0007669"/>
    <property type="project" value="UniProtKB-SubCell"/>
</dbReference>
<dbReference type="Pfam" id="PF07690">
    <property type="entry name" value="MFS_1"/>
    <property type="match status" value="2"/>
</dbReference>
<dbReference type="PATRIC" id="fig|1179773.3.peg.4541"/>
<organism evidence="7 8">
    <name type="scientific">Saccharothrix espanaensis (strain ATCC 51144 / DSM 44229 / JCM 9112 / NBRC 15066 / NRRL 15764)</name>
    <dbReference type="NCBI Taxonomy" id="1179773"/>
    <lineage>
        <taxon>Bacteria</taxon>
        <taxon>Bacillati</taxon>
        <taxon>Actinomycetota</taxon>
        <taxon>Actinomycetes</taxon>
        <taxon>Pseudonocardiales</taxon>
        <taxon>Pseudonocardiaceae</taxon>
        <taxon>Saccharothrix</taxon>
    </lineage>
</organism>
<evidence type="ECO:0000256" key="1">
    <source>
        <dbReference type="ARBA" id="ARBA00004651"/>
    </source>
</evidence>
<dbReference type="BioCyc" id="SESP1179773:BN6_RS21955-MONOMER"/>
<dbReference type="PANTHER" id="PTHR23534:SF1">
    <property type="entry name" value="MAJOR FACILITATOR SUPERFAMILY PROTEIN"/>
    <property type="match status" value="1"/>
</dbReference>
<dbReference type="InterPro" id="IPR011701">
    <property type="entry name" value="MFS"/>
</dbReference>
<dbReference type="InterPro" id="IPR036259">
    <property type="entry name" value="MFS_trans_sf"/>
</dbReference>
<accession>K0K4L1</accession>
<dbReference type="PANTHER" id="PTHR23534">
    <property type="entry name" value="MFS PERMEASE"/>
    <property type="match status" value="1"/>
</dbReference>
<dbReference type="KEGG" id="sesp:BN6_45340"/>
<evidence type="ECO:0000256" key="2">
    <source>
        <dbReference type="ARBA" id="ARBA00022692"/>
    </source>
</evidence>
<feature type="transmembrane region" description="Helical" evidence="5">
    <location>
        <begin position="307"/>
        <end position="332"/>
    </location>
</feature>
<evidence type="ECO:0000259" key="6">
    <source>
        <dbReference type="PROSITE" id="PS50850"/>
    </source>
</evidence>
<comment type="subcellular location">
    <subcellularLocation>
        <location evidence="1">Cell membrane</location>
        <topology evidence="1">Multi-pass membrane protein</topology>
    </subcellularLocation>
</comment>
<keyword evidence="2 5" id="KW-0812">Transmembrane</keyword>
<feature type="transmembrane region" description="Helical" evidence="5">
    <location>
        <begin position="167"/>
        <end position="192"/>
    </location>
</feature>
<protein>
    <recommendedName>
        <fullName evidence="6">Major facilitator superfamily (MFS) profile domain-containing protein</fullName>
    </recommendedName>
</protein>
<feature type="transmembrane region" description="Helical" evidence="5">
    <location>
        <begin position="75"/>
        <end position="97"/>
    </location>
</feature>
<dbReference type="Proteomes" id="UP000006281">
    <property type="component" value="Chromosome"/>
</dbReference>
<dbReference type="GO" id="GO:0022857">
    <property type="term" value="F:transmembrane transporter activity"/>
    <property type="evidence" value="ECO:0007669"/>
    <property type="project" value="InterPro"/>
</dbReference>
<sequence length="401" mass="38900">MQSSVTRTRVLGVLAAAQVLGGIGVATGIVVGALAVRDLSGSDALAGLAQPSAVLGAALFAVPAGVVAARAGRRLSLAAAHGVGALGALLAACSAAAGSWPFLLVGLVLFGSGTTAILAARFAAADDAPPGRRARDLSLVVWATTVGSVLGPNLAAPGRWAASALGLAPAAGPFLVSALAYGLAALTVLVGLDRRAPVAATPVRGPGAWRAVRGSRPALVALTALVVGQAVMFGVMSMTPVHMGHGAASLTAIGLVMSLHIAGMYALSPLVGWAADRRGRRVVLAAGAVLLTVSGLLVAGAHGHDLVLLAVGLTVLGIGWCCGLVAGSALLGESVPAASRATVQGFSDMVMNVGGALGGVAAGAAVTAWGYRGLGVAAAVVSLALLGVIAGVTSGPPSRTR</sequence>
<evidence type="ECO:0000313" key="8">
    <source>
        <dbReference type="Proteomes" id="UP000006281"/>
    </source>
</evidence>
<feature type="transmembrane region" description="Helical" evidence="5">
    <location>
        <begin position="12"/>
        <end position="36"/>
    </location>
</feature>
<name>K0K4L1_SACES</name>
<gene>
    <name evidence="7" type="ordered locus">BN6_45340</name>
</gene>
<feature type="transmembrane region" description="Helical" evidence="5">
    <location>
        <begin position="377"/>
        <end position="395"/>
    </location>
</feature>
<dbReference type="AlphaFoldDB" id="K0K4L1"/>